<sequence length="198" mass="22232">MMKPEHYFAETYGLTPTHSEVLAALPHLNPGKALDLGCGNGRNSLFLSQNGFDVTAWDHNPASLARLQQIVAQEGISNIHTEQRDLNQTRFNGGYTFVLSTVVMMFLQPETIPQLIADMQASTVRDGHNLIVAAMSTDDYPSPLAFPFTFKSGELSHYYRNWHILKYNEHVGQLHKRDEQGNRISCRFATLLAQKASL</sequence>
<evidence type="ECO:0000313" key="2">
    <source>
        <dbReference type="EMBL" id="OQP34690.1"/>
    </source>
</evidence>
<organism evidence="2 3">
    <name type="scientific">Pantoea latae</name>
    <dbReference type="NCBI Taxonomy" id="1964541"/>
    <lineage>
        <taxon>Bacteria</taxon>
        <taxon>Pseudomonadati</taxon>
        <taxon>Pseudomonadota</taxon>
        <taxon>Gammaproteobacteria</taxon>
        <taxon>Enterobacterales</taxon>
        <taxon>Erwiniaceae</taxon>
        <taxon>Pantoea</taxon>
    </lineage>
</organism>
<feature type="domain" description="Tellurite resistance methyltransferase TehB-like" evidence="1">
    <location>
        <begin position="2"/>
        <end position="192"/>
    </location>
</feature>
<dbReference type="SUPFAM" id="SSF53335">
    <property type="entry name" value="S-adenosyl-L-methionine-dependent methyltransferases"/>
    <property type="match status" value="1"/>
</dbReference>
<dbReference type="NCBIfam" id="NF008405">
    <property type="entry name" value="PRK11207.1"/>
    <property type="match status" value="1"/>
</dbReference>
<dbReference type="GO" id="GO:0005737">
    <property type="term" value="C:cytoplasm"/>
    <property type="evidence" value="ECO:0007669"/>
    <property type="project" value="InterPro"/>
</dbReference>
<accession>A0A1V9DLH7</accession>
<keyword evidence="2" id="KW-0489">Methyltransferase</keyword>
<dbReference type="InterPro" id="IPR029063">
    <property type="entry name" value="SAM-dependent_MTases_sf"/>
</dbReference>
<dbReference type="CDD" id="cd02440">
    <property type="entry name" value="AdoMet_MTases"/>
    <property type="match status" value="1"/>
</dbReference>
<dbReference type="InterPro" id="IPR004537">
    <property type="entry name" value="Tellurite-R_MeTrfase_TehB"/>
</dbReference>
<dbReference type="Pfam" id="PF03848">
    <property type="entry name" value="TehB"/>
    <property type="match status" value="1"/>
</dbReference>
<keyword evidence="3" id="KW-1185">Reference proteome</keyword>
<dbReference type="InterPro" id="IPR015985">
    <property type="entry name" value="TehB-like_dom"/>
</dbReference>
<dbReference type="GO" id="GO:0046690">
    <property type="term" value="P:response to tellurium ion"/>
    <property type="evidence" value="ECO:0007669"/>
    <property type="project" value="InterPro"/>
</dbReference>
<proteinExistence type="predicted"/>
<dbReference type="Gene3D" id="3.40.50.150">
    <property type="entry name" value="Vaccinia Virus protein VP39"/>
    <property type="match status" value="1"/>
</dbReference>
<dbReference type="NCBIfam" id="TIGR00477">
    <property type="entry name" value="tehB"/>
    <property type="match status" value="1"/>
</dbReference>
<reference evidence="2 3" key="1">
    <citation type="submission" date="2017-02" db="EMBL/GenBank/DDBJ databases">
        <title>Whole genome shotgun sequence of Pantoea agglomerans strain AS1 isolated from a cycad, Zamia floridana in Central Florida, USA.</title>
        <authorList>
            <person name="Lata P."/>
            <person name="Govindarajan S."/>
            <person name="Qi F."/>
            <person name="Li J.-L."/>
            <person name="Maurya S.K."/>
            <person name="Sahoo M.K."/>
        </authorList>
    </citation>
    <scope>NUCLEOTIDE SEQUENCE [LARGE SCALE GENOMIC DNA]</scope>
    <source>
        <strain evidence="2 3">AS1</strain>
    </source>
</reference>
<dbReference type="EMBL" id="MWUE01000012">
    <property type="protein sequence ID" value="OQP34690.1"/>
    <property type="molecule type" value="Genomic_DNA"/>
</dbReference>
<gene>
    <name evidence="2" type="ORF">B2J69_08785</name>
</gene>
<dbReference type="AlphaFoldDB" id="A0A1V9DLH7"/>
<evidence type="ECO:0000313" key="3">
    <source>
        <dbReference type="Proteomes" id="UP000192769"/>
    </source>
</evidence>
<dbReference type="GO" id="GO:0008757">
    <property type="term" value="F:S-adenosylmethionine-dependent methyltransferase activity"/>
    <property type="evidence" value="ECO:0007669"/>
    <property type="project" value="InterPro"/>
</dbReference>
<keyword evidence="2" id="KW-0808">Transferase</keyword>
<evidence type="ECO:0000259" key="1">
    <source>
        <dbReference type="Pfam" id="PF03848"/>
    </source>
</evidence>
<name>A0A1V9DLH7_9GAMM</name>
<dbReference type="GO" id="GO:0032259">
    <property type="term" value="P:methylation"/>
    <property type="evidence" value="ECO:0007669"/>
    <property type="project" value="UniProtKB-KW"/>
</dbReference>
<comment type="caution">
    <text evidence="2">The sequence shown here is derived from an EMBL/GenBank/DDBJ whole genome shotgun (WGS) entry which is preliminary data.</text>
</comment>
<dbReference type="Proteomes" id="UP000192769">
    <property type="component" value="Unassembled WGS sequence"/>
</dbReference>
<protein>
    <submittedName>
        <fullName evidence="2">Tellurite resistance methyltransferase TehB</fullName>
    </submittedName>
</protein>